<protein>
    <submittedName>
        <fullName evidence="1">Major tail protein</fullName>
    </submittedName>
</protein>
<reference evidence="1 2" key="1">
    <citation type="submission" date="2019-10" db="EMBL/GenBank/DDBJ databases">
        <authorList>
            <person name="Abad L.A."/>
            <person name="AUll H.A."/>
            <person name="Garlena R.A."/>
            <person name="Russell D.A."/>
            <person name="Pope W.H."/>
            <person name="Jacobs-Sera D."/>
            <person name="Hatfull G.F."/>
        </authorList>
    </citation>
    <scope>NUCLEOTIDE SEQUENCE [LARGE SCALE GENOMIC DNA]</scope>
</reference>
<name>A0A649VKH3_9CAUD</name>
<dbReference type="EMBL" id="MN586020">
    <property type="protein sequence ID" value="QGJ92694.1"/>
    <property type="molecule type" value="Genomic_DNA"/>
</dbReference>
<keyword evidence="2" id="KW-1185">Reference proteome</keyword>
<evidence type="ECO:0000313" key="1">
    <source>
        <dbReference type="EMBL" id="QGJ92694.1"/>
    </source>
</evidence>
<sequence length="229" mass="23965">MATHCFIPLLGKRLRVTELDSCGAVFDGATMLATDGFVSLTLSSEVEEGTEIIVRKASGALCVNEKQADSFKRFTVEIEFCGVNPSLLALVTNAEEYADGEDVIGFTVPEGEILKWFALELWTGLSGVVCAPGTEEASGYILLPFVVAGVLGDIELTGEDAITFTMTGAATKGGNAWGVGPYDVYSSGSPATPGPLPEAIDAFDHLLMIETNMAPPPEACDPAPVPEAA</sequence>
<dbReference type="GeneID" id="80004981"/>
<proteinExistence type="predicted"/>
<organism evidence="1 2">
    <name type="scientific">Microbacterium phage Megan</name>
    <dbReference type="NCBI Taxonomy" id="2656551"/>
    <lineage>
        <taxon>Viruses</taxon>
        <taxon>Duplodnaviria</taxon>
        <taxon>Heunggongvirae</taxon>
        <taxon>Uroviricota</taxon>
        <taxon>Caudoviricetes</taxon>
        <taxon>Hodgkinviridae</taxon>
        <taxon>Meganvirus</taxon>
        <taxon>Meganvirus megan</taxon>
    </lineage>
</organism>
<gene>
    <name evidence="1" type="primary">24</name>
    <name evidence="1" type="ORF">PBI_MEGAN_24</name>
</gene>
<dbReference type="Proteomes" id="UP000425388">
    <property type="component" value="Segment"/>
</dbReference>
<evidence type="ECO:0000313" key="2">
    <source>
        <dbReference type="Proteomes" id="UP000425388"/>
    </source>
</evidence>
<dbReference type="KEGG" id="vg:80004981"/>
<accession>A0A649VKH3</accession>
<dbReference type="RefSeq" id="YP_010751315.1">
    <property type="nucleotide sequence ID" value="NC_073368.1"/>
</dbReference>